<organism evidence="9 10">
    <name type="scientific">Hyphopichia burtonii NRRL Y-1933</name>
    <dbReference type="NCBI Taxonomy" id="984485"/>
    <lineage>
        <taxon>Eukaryota</taxon>
        <taxon>Fungi</taxon>
        <taxon>Dikarya</taxon>
        <taxon>Ascomycota</taxon>
        <taxon>Saccharomycotina</taxon>
        <taxon>Pichiomycetes</taxon>
        <taxon>Debaryomycetaceae</taxon>
        <taxon>Hyphopichia</taxon>
    </lineage>
</organism>
<evidence type="ECO:0000256" key="6">
    <source>
        <dbReference type="ARBA" id="ARBA00050768"/>
    </source>
</evidence>
<keyword evidence="4 8" id="KW-0472">Membrane</keyword>
<dbReference type="Gene3D" id="1.20.1280.290">
    <property type="match status" value="2"/>
</dbReference>
<dbReference type="RefSeq" id="XP_020075214.1">
    <property type="nucleotide sequence ID" value="XM_020223827.1"/>
</dbReference>
<dbReference type="InterPro" id="IPR006603">
    <property type="entry name" value="PQ-loop_rpt"/>
</dbReference>
<dbReference type="GO" id="GO:0015174">
    <property type="term" value="F:basic amino acid transmembrane transporter activity"/>
    <property type="evidence" value="ECO:0007669"/>
    <property type="project" value="TreeGrafter"/>
</dbReference>
<feature type="transmembrane region" description="Helical" evidence="8">
    <location>
        <begin position="6"/>
        <end position="25"/>
    </location>
</feature>
<evidence type="ECO:0000256" key="5">
    <source>
        <dbReference type="ARBA" id="ARBA00038039"/>
    </source>
</evidence>
<reference evidence="10" key="1">
    <citation type="submission" date="2016-05" db="EMBL/GenBank/DDBJ databases">
        <title>Comparative genomics of biotechnologically important yeasts.</title>
        <authorList>
            <consortium name="DOE Joint Genome Institute"/>
            <person name="Riley R."/>
            <person name="Haridas S."/>
            <person name="Wolfe K.H."/>
            <person name="Lopes M.R."/>
            <person name="Hittinger C.T."/>
            <person name="Goker M."/>
            <person name="Salamov A."/>
            <person name="Wisecaver J."/>
            <person name="Long T.M."/>
            <person name="Aerts A.L."/>
            <person name="Barry K."/>
            <person name="Choi C."/>
            <person name="Clum A."/>
            <person name="Coughlan A.Y."/>
            <person name="Deshpande S."/>
            <person name="Douglass A.P."/>
            <person name="Hanson S.J."/>
            <person name="Klenk H.-P."/>
            <person name="Labutti K."/>
            <person name="Lapidus A."/>
            <person name="Lindquist E."/>
            <person name="Lipzen A."/>
            <person name="Meier-Kolthoff J.P."/>
            <person name="Ohm R.A."/>
            <person name="Otillar R.P."/>
            <person name="Pangilinan J."/>
            <person name="Peng Y."/>
            <person name="Rokas A."/>
            <person name="Rosa C.A."/>
            <person name="Scheuner C."/>
            <person name="Sibirny A.A."/>
            <person name="Slot J.C."/>
            <person name="Stielow J.B."/>
            <person name="Sun H."/>
            <person name="Kurtzman C.P."/>
            <person name="Blackwell M."/>
            <person name="Grigoriev I.V."/>
            <person name="Jeffries T.W."/>
        </authorList>
    </citation>
    <scope>NUCLEOTIDE SEQUENCE [LARGE SCALE GENOMIC DNA]</scope>
    <source>
        <strain evidence="10">NRRL Y-1933</strain>
    </source>
</reference>
<name>A0A1E4RFW3_9ASCO</name>
<protein>
    <recommendedName>
        <fullName evidence="11">PQ-loop-domain-containing protein</fullName>
    </recommendedName>
</protein>
<evidence type="ECO:0008006" key="11">
    <source>
        <dbReference type="Google" id="ProtNLM"/>
    </source>
</evidence>
<evidence type="ECO:0000256" key="7">
    <source>
        <dbReference type="SAM" id="MobiDB-lite"/>
    </source>
</evidence>
<dbReference type="GeneID" id="30998376"/>
<feature type="non-terminal residue" evidence="9">
    <location>
        <position position="454"/>
    </location>
</feature>
<comment type="subcellular location">
    <subcellularLocation>
        <location evidence="1">Membrane</location>
        <topology evidence="1">Multi-pass membrane protein</topology>
    </subcellularLocation>
</comment>
<dbReference type="FunFam" id="1.20.1280.290:FF:000009">
    <property type="entry name" value="PQ loop repeat family protein"/>
    <property type="match status" value="1"/>
</dbReference>
<dbReference type="Proteomes" id="UP000095085">
    <property type="component" value="Unassembled WGS sequence"/>
</dbReference>
<dbReference type="PANTHER" id="PTHR16201">
    <property type="entry name" value="SEVEN TRANSMEMBRANE PROTEIN 1-RELATED"/>
    <property type="match status" value="1"/>
</dbReference>
<comment type="catalytic activity">
    <reaction evidence="6">
        <text>L-histidine(out) + L-arginine(in) = L-histidine(in) + L-arginine(out)</text>
        <dbReference type="Rhea" id="RHEA:71063"/>
        <dbReference type="ChEBI" id="CHEBI:32682"/>
        <dbReference type="ChEBI" id="CHEBI:57595"/>
    </reaction>
</comment>
<comment type="similarity">
    <text evidence="5">Belongs to the laat-1 family.</text>
</comment>
<sequence length="454" mass="50918">VASVSQISGVLSLALWLFAQLPQVIENHLNESVAGVSIWFLGCWIAGDVTNLIGCILTKALPFQTCLASYYCFIDIILSTQYWYYTRIYPKQKVHHNLLQSPNMIKPHSPHHLTHHHANPHLVINDVHDYNLEDFNVAGRQSRKDSFLHKIFSGSVVASLAKPSNAMPIANKGGSSKTGTVITSILSFFGAINSIITSNRYIIGRSSAWICLALYLSSRTPQILKNYHNKSTKGMTVLLFLFAMLGNLFYTISILCDLCLLYRHQDSSNIFIDVFWAQLPFIVGSSGTLIFDSIIIFQFWYYKDPVNNLNDGFFDHDLHMQREQQNDENVNTSYEPTRYNESSSLLNHNDRSRIGYTMSPPPPNYISTSACTPDYNNNGTTRSFISNTITALAKSLSRSNSHMHLRSPLQSSSHSGSMATNNTSLIPSIVGNHSSISKKMMNESKIPFSPIDFL</sequence>
<keyword evidence="2 8" id="KW-0812">Transmembrane</keyword>
<evidence type="ECO:0000256" key="4">
    <source>
        <dbReference type="ARBA" id="ARBA00023136"/>
    </source>
</evidence>
<feature type="transmembrane region" description="Helical" evidence="8">
    <location>
        <begin position="37"/>
        <end position="61"/>
    </location>
</feature>
<dbReference type="OrthoDB" id="8048523at2759"/>
<evidence type="ECO:0000313" key="10">
    <source>
        <dbReference type="Proteomes" id="UP000095085"/>
    </source>
</evidence>
<keyword evidence="3 8" id="KW-1133">Transmembrane helix</keyword>
<feature type="transmembrane region" description="Helical" evidence="8">
    <location>
        <begin position="67"/>
        <end position="85"/>
    </location>
</feature>
<feature type="transmembrane region" description="Helical" evidence="8">
    <location>
        <begin position="238"/>
        <end position="262"/>
    </location>
</feature>
<evidence type="ECO:0000313" key="9">
    <source>
        <dbReference type="EMBL" id="ODV66147.1"/>
    </source>
</evidence>
<dbReference type="GO" id="GO:0000329">
    <property type="term" value="C:fungal-type vacuole membrane"/>
    <property type="evidence" value="ECO:0007669"/>
    <property type="project" value="TreeGrafter"/>
</dbReference>
<feature type="non-terminal residue" evidence="9">
    <location>
        <position position="1"/>
    </location>
</feature>
<accession>A0A1E4RFW3</accession>
<gene>
    <name evidence="9" type="ORF">HYPBUDRAFT_88733</name>
</gene>
<feature type="region of interest" description="Disordered" evidence="7">
    <location>
        <begin position="400"/>
        <end position="422"/>
    </location>
</feature>
<proteinExistence type="inferred from homology"/>
<evidence type="ECO:0000256" key="2">
    <source>
        <dbReference type="ARBA" id="ARBA00022692"/>
    </source>
</evidence>
<dbReference type="SMART" id="SM00679">
    <property type="entry name" value="CTNS"/>
    <property type="match status" value="2"/>
</dbReference>
<keyword evidence="10" id="KW-1185">Reference proteome</keyword>
<feature type="transmembrane region" description="Helical" evidence="8">
    <location>
        <begin position="274"/>
        <end position="301"/>
    </location>
</feature>
<dbReference type="EMBL" id="KV454543">
    <property type="protein sequence ID" value="ODV66147.1"/>
    <property type="molecule type" value="Genomic_DNA"/>
</dbReference>
<evidence type="ECO:0000256" key="3">
    <source>
        <dbReference type="ARBA" id="ARBA00022989"/>
    </source>
</evidence>
<dbReference type="PANTHER" id="PTHR16201:SF34">
    <property type="entry name" value="LYSOSOMAL AMINO ACID TRANSPORTER 1"/>
    <property type="match status" value="1"/>
</dbReference>
<dbReference type="GO" id="GO:0034488">
    <property type="term" value="P:basic amino acid transmembrane export from vacuole"/>
    <property type="evidence" value="ECO:0007669"/>
    <property type="project" value="TreeGrafter"/>
</dbReference>
<evidence type="ECO:0000256" key="1">
    <source>
        <dbReference type="ARBA" id="ARBA00004141"/>
    </source>
</evidence>
<dbReference type="Pfam" id="PF04193">
    <property type="entry name" value="PQ-loop"/>
    <property type="match status" value="2"/>
</dbReference>
<dbReference type="AlphaFoldDB" id="A0A1E4RFW3"/>
<evidence type="ECO:0000256" key="8">
    <source>
        <dbReference type="SAM" id="Phobius"/>
    </source>
</evidence>
<dbReference type="InterPro" id="IPR051415">
    <property type="entry name" value="LAAT-1"/>
</dbReference>